<dbReference type="SUPFAM" id="SSF56954">
    <property type="entry name" value="Outer membrane efflux proteins (OEP)"/>
    <property type="match status" value="1"/>
</dbReference>
<dbReference type="GO" id="GO:0015562">
    <property type="term" value="F:efflux transmembrane transporter activity"/>
    <property type="evidence" value="ECO:0007669"/>
    <property type="project" value="InterPro"/>
</dbReference>
<dbReference type="Proteomes" id="UP000287374">
    <property type="component" value="Unassembled WGS sequence"/>
</dbReference>
<reference evidence="6 8" key="1">
    <citation type="submission" date="2018-05" db="EMBL/GenBank/DDBJ databases">
        <title>Legionella qingyii sp.nov., whole genome shotgun sequence.</title>
        <authorList>
            <person name="Wu H."/>
            <person name="Zhu Q."/>
            <person name="Hu C."/>
        </authorList>
    </citation>
    <scope>NUCLEOTIDE SEQUENCE [LARGE SCALE GENOMIC DNA]</scope>
    <source>
        <strain evidence="6 8">HEB18</strain>
    </source>
</reference>
<dbReference type="OrthoDB" id="581172at2"/>
<keyword evidence="4" id="KW-0472">Membrane</keyword>
<dbReference type="RefSeq" id="WP_110143836.1">
    <property type="nucleotide sequence ID" value="NZ_QHJG01000037.1"/>
</dbReference>
<dbReference type="PANTHER" id="PTHR30026:SF21">
    <property type="entry name" value="SLR1270 PROTEIN"/>
    <property type="match status" value="1"/>
</dbReference>
<keyword evidence="5" id="KW-0998">Cell outer membrane</keyword>
<dbReference type="GO" id="GO:0015288">
    <property type="term" value="F:porin activity"/>
    <property type="evidence" value="ECO:0007669"/>
    <property type="project" value="TreeGrafter"/>
</dbReference>
<dbReference type="EMBL" id="RZGX01000006">
    <property type="protein sequence ID" value="RUR24119.1"/>
    <property type="molecule type" value="Genomic_DNA"/>
</dbReference>
<dbReference type="InterPro" id="IPR051906">
    <property type="entry name" value="TolC-like"/>
</dbReference>
<keyword evidence="9" id="KW-1185">Reference proteome</keyword>
<evidence type="ECO:0000313" key="7">
    <source>
        <dbReference type="EMBL" id="RUR24119.1"/>
    </source>
</evidence>
<dbReference type="GO" id="GO:1990281">
    <property type="term" value="C:efflux pump complex"/>
    <property type="evidence" value="ECO:0007669"/>
    <property type="project" value="TreeGrafter"/>
</dbReference>
<gene>
    <name evidence="6" type="ORF">DGG96_17520</name>
    <name evidence="7" type="ORF">ELY20_06030</name>
</gene>
<dbReference type="EMBL" id="QHJG01000037">
    <property type="protein sequence ID" value="PWY54338.1"/>
    <property type="molecule type" value="Genomic_DNA"/>
</dbReference>
<proteinExistence type="predicted"/>
<evidence type="ECO:0000256" key="4">
    <source>
        <dbReference type="ARBA" id="ARBA00023136"/>
    </source>
</evidence>
<protein>
    <submittedName>
        <fullName evidence="6">TolC family protein</fullName>
    </submittedName>
</protein>
<dbReference type="Proteomes" id="UP000247152">
    <property type="component" value="Unassembled WGS sequence"/>
</dbReference>
<dbReference type="GO" id="GO:0009279">
    <property type="term" value="C:cell outer membrane"/>
    <property type="evidence" value="ECO:0007669"/>
    <property type="project" value="UniProtKB-SubCell"/>
</dbReference>
<evidence type="ECO:0000256" key="3">
    <source>
        <dbReference type="ARBA" id="ARBA00022692"/>
    </source>
</evidence>
<name>A0A317TZ32_9GAMM</name>
<evidence type="ECO:0000256" key="5">
    <source>
        <dbReference type="ARBA" id="ARBA00023237"/>
    </source>
</evidence>
<evidence type="ECO:0000256" key="1">
    <source>
        <dbReference type="ARBA" id="ARBA00004442"/>
    </source>
</evidence>
<dbReference type="Gene3D" id="1.20.1600.10">
    <property type="entry name" value="Outer membrane efflux proteins (OEP)"/>
    <property type="match status" value="1"/>
</dbReference>
<evidence type="ECO:0000313" key="6">
    <source>
        <dbReference type="EMBL" id="PWY54338.1"/>
    </source>
</evidence>
<organism evidence="6 8">
    <name type="scientific">Legionella qingyii</name>
    <dbReference type="NCBI Taxonomy" id="2184757"/>
    <lineage>
        <taxon>Bacteria</taxon>
        <taxon>Pseudomonadati</taxon>
        <taxon>Pseudomonadota</taxon>
        <taxon>Gammaproteobacteria</taxon>
        <taxon>Legionellales</taxon>
        <taxon>Legionellaceae</taxon>
        <taxon>Legionella</taxon>
    </lineage>
</organism>
<reference evidence="7 9" key="2">
    <citation type="submission" date="2018-12" db="EMBL/GenBank/DDBJ databases">
        <title>Legionella sp,whole genome shotgun sequence.</title>
        <authorList>
            <person name="Wu H."/>
        </authorList>
    </citation>
    <scope>NUCLEOTIDE SEQUENCE [LARGE SCALE GENOMIC DNA]</scope>
    <source>
        <strain evidence="9">km489</strain>
        <strain evidence="7">Km489</strain>
    </source>
</reference>
<dbReference type="PANTHER" id="PTHR30026">
    <property type="entry name" value="OUTER MEMBRANE PROTEIN TOLC"/>
    <property type="match status" value="1"/>
</dbReference>
<accession>A0A317TZ32</accession>
<evidence type="ECO:0000256" key="2">
    <source>
        <dbReference type="ARBA" id="ARBA00022452"/>
    </source>
</evidence>
<sequence length="487" mass="55674">MKRYYTHSGFKNQLILGFCYLLLSTVCIANEPHKLTLDKVLQSVTLYYPKIKIARLEITKAQGAHLSALGTFDPSLDASSRSQPAGGYINNYGDTQLTVPTFYNGVKLFAGYRNGNGSWPIYYQNYLTNSGGEYRAGLSLPLLRDRLIDKERTNLLTTAESIEMKKHDAEAIKIKIYQETIKAYWQWVEAGLQLKTFRQLLKLAQKRQHAIEQQANQGDLPKLAITENLQQIVQREQLLNQGKMIFEQAGINLSLYYRDEQGNPKIPSENSLPSQVLTNPRQLTSGLSQLAHHPSLKKLENYSRIIKLKRDLAQNELLPNLDATAYTFKQNGTGGYPLLLPEAAFIGVSFKFPVLQREAKGKLIRTQSELYQIRAEQKFMYEQLKNELTNLYIGIKRIHQQVAFLKKEYHLAFKVQQGETQKFHEGDSTLFLVNQREQATTQVKLNWINAQVQQEELKDLVRFFSSADINFPLKKGFGAPKNYGLTK</sequence>
<comment type="subcellular location">
    <subcellularLocation>
        <location evidence="1">Cell outer membrane</location>
    </subcellularLocation>
</comment>
<keyword evidence="2" id="KW-1134">Transmembrane beta strand</keyword>
<dbReference type="AlphaFoldDB" id="A0A317TZ32"/>
<comment type="caution">
    <text evidence="6">The sequence shown here is derived from an EMBL/GenBank/DDBJ whole genome shotgun (WGS) entry which is preliminary data.</text>
</comment>
<evidence type="ECO:0000313" key="8">
    <source>
        <dbReference type="Proteomes" id="UP000247152"/>
    </source>
</evidence>
<keyword evidence="3" id="KW-0812">Transmembrane</keyword>
<evidence type="ECO:0000313" key="9">
    <source>
        <dbReference type="Proteomes" id="UP000287374"/>
    </source>
</evidence>